<organism evidence="5 6">
    <name type="scientific">Reichenbachiella faecimaris</name>
    <dbReference type="NCBI Taxonomy" id="692418"/>
    <lineage>
        <taxon>Bacteria</taxon>
        <taxon>Pseudomonadati</taxon>
        <taxon>Bacteroidota</taxon>
        <taxon>Cytophagia</taxon>
        <taxon>Cytophagales</taxon>
        <taxon>Reichenbachiellaceae</taxon>
        <taxon>Reichenbachiella</taxon>
    </lineage>
</organism>
<feature type="domain" description="Response regulatory" evidence="4">
    <location>
        <begin position="2"/>
        <end position="118"/>
    </location>
</feature>
<dbReference type="PROSITE" id="PS50110">
    <property type="entry name" value="RESPONSE_REGULATORY"/>
    <property type="match status" value="1"/>
</dbReference>
<evidence type="ECO:0000259" key="4">
    <source>
        <dbReference type="PROSITE" id="PS50110"/>
    </source>
</evidence>
<dbReference type="PANTHER" id="PTHR44591:SF14">
    <property type="entry name" value="PROTEIN PILG"/>
    <property type="match status" value="1"/>
</dbReference>
<proteinExistence type="predicted"/>
<reference evidence="5 6" key="1">
    <citation type="submission" date="2017-04" db="EMBL/GenBank/DDBJ databases">
        <authorList>
            <person name="Afonso C.L."/>
            <person name="Miller P.J."/>
            <person name="Scott M.A."/>
            <person name="Spackman E."/>
            <person name="Goraichik I."/>
            <person name="Dimitrov K.M."/>
            <person name="Suarez D.L."/>
            <person name="Swayne D.E."/>
        </authorList>
    </citation>
    <scope>NUCLEOTIDE SEQUENCE [LARGE SCALE GENOMIC DNA]</scope>
    <source>
        <strain evidence="5 6">DSM 26133</strain>
    </source>
</reference>
<dbReference type="GO" id="GO:0000160">
    <property type="term" value="P:phosphorelay signal transduction system"/>
    <property type="evidence" value="ECO:0007669"/>
    <property type="project" value="UniProtKB-KW"/>
</dbReference>
<dbReference type="PANTHER" id="PTHR44591">
    <property type="entry name" value="STRESS RESPONSE REGULATOR PROTEIN 1"/>
    <property type="match status" value="1"/>
</dbReference>
<keyword evidence="1 3" id="KW-0597">Phosphoprotein</keyword>
<accession>A0A1W2G8W4</accession>
<name>A0A1W2G8W4_REIFA</name>
<dbReference type="AlphaFoldDB" id="A0A1W2G8W4"/>
<dbReference type="InterPro" id="IPR011006">
    <property type="entry name" value="CheY-like_superfamily"/>
</dbReference>
<dbReference type="Gene3D" id="3.40.50.2300">
    <property type="match status" value="1"/>
</dbReference>
<dbReference type="SMART" id="SM00448">
    <property type="entry name" value="REC"/>
    <property type="match status" value="1"/>
</dbReference>
<dbReference type="EMBL" id="FWYF01000001">
    <property type="protein sequence ID" value="SMD33125.1"/>
    <property type="molecule type" value="Genomic_DNA"/>
</dbReference>
<evidence type="ECO:0000313" key="6">
    <source>
        <dbReference type="Proteomes" id="UP000192472"/>
    </source>
</evidence>
<dbReference type="OrthoDB" id="9789181at2"/>
<dbReference type="SUPFAM" id="SSF52172">
    <property type="entry name" value="CheY-like"/>
    <property type="match status" value="1"/>
</dbReference>
<dbReference type="Proteomes" id="UP000192472">
    <property type="component" value="Unassembled WGS sequence"/>
</dbReference>
<dbReference type="InterPro" id="IPR050595">
    <property type="entry name" value="Bact_response_regulator"/>
</dbReference>
<feature type="modified residue" description="4-aspartylphosphate" evidence="3">
    <location>
        <position position="52"/>
    </location>
</feature>
<sequence>MTVLYVDDESIPRIIFEKIFDPKYSIMMADSGQEALKKLTQIKDDFIVIISDMRMPGMDGVDFIQEARAKYNNIECFILTSMDGEPKIQQAVEDSLISKVFHKPLNAAEVEAAIEAAVSRVA</sequence>
<dbReference type="RefSeq" id="WP_084371802.1">
    <property type="nucleotide sequence ID" value="NZ_FWYF01000001.1"/>
</dbReference>
<dbReference type="InterPro" id="IPR001789">
    <property type="entry name" value="Sig_transdc_resp-reg_receiver"/>
</dbReference>
<keyword evidence="6" id="KW-1185">Reference proteome</keyword>
<gene>
    <name evidence="5" type="ORF">SAMN04488029_1490</name>
</gene>
<evidence type="ECO:0000256" key="1">
    <source>
        <dbReference type="ARBA" id="ARBA00022553"/>
    </source>
</evidence>
<evidence type="ECO:0000256" key="2">
    <source>
        <dbReference type="ARBA" id="ARBA00023012"/>
    </source>
</evidence>
<keyword evidence="2" id="KW-0902">Two-component regulatory system</keyword>
<dbReference type="Pfam" id="PF00072">
    <property type="entry name" value="Response_reg"/>
    <property type="match status" value="1"/>
</dbReference>
<protein>
    <submittedName>
        <fullName evidence="5">Response regulator receiver domain-containing protein</fullName>
    </submittedName>
</protein>
<dbReference type="STRING" id="692418.SAMN04488029_1490"/>
<evidence type="ECO:0000256" key="3">
    <source>
        <dbReference type="PROSITE-ProRule" id="PRU00169"/>
    </source>
</evidence>
<evidence type="ECO:0000313" key="5">
    <source>
        <dbReference type="EMBL" id="SMD33125.1"/>
    </source>
</evidence>